<dbReference type="Gene3D" id="3.80.10.10">
    <property type="entry name" value="Ribonuclease Inhibitor"/>
    <property type="match status" value="1"/>
</dbReference>
<evidence type="ECO:0000256" key="1">
    <source>
        <dbReference type="ARBA" id="ARBA00002902"/>
    </source>
</evidence>
<comment type="function">
    <text evidence="11">Catalyzes the transfer of a geranyl-geranyl moiety from geranyl-geranyl pyrophosphate to cysteines occuring in specific C-terminal amino acid sequences.</text>
</comment>
<accession>A0ABC9XWY7</accession>
<dbReference type="SUPFAM" id="SSF52075">
    <property type="entry name" value="Outer arm dynein light chain 1"/>
    <property type="match status" value="1"/>
</dbReference>
<evidence type="ECO:0000259" key="12">
    <source>
        <dbReference type="Pfam" id="PF07711"/>
    </source>
</evidence>
<dbReference type="PANTHER" id="PTHR11129:SF2">
    <property type="entry name" value="GERANYLGERANYL TRANSFERASE TYPE-2 SUBUNIT ALPHA"/>
    <property type="match status" value="1"/>
</dbReference>
<dbReference type="InterPro" id="IPR002088">
    <property type="entry name" value="Prenyl_trans_a"/>
</dbReference>
<dbReference type="GO" id="GO:0004663">
    <property type="term" value="F:Rab geranylgeranyltransferase activity"/>
    <property type="evidence" value="ECO:0007669"/>
    <property type="project" value="UniProtKB-UniRule"/>
</dbReference>
<protein>
    <recommendedName>
        <fullName evidence="4 11">Geranylgeranyl transferase type-2 subunit alpha</fullName>
        <ecNumber evidence="3 11">2.5.1.60</ecNumber>
    </recommendedName>
    <alternativeName>
        <fullName evidence="11">Geranylgeranyl transferase type II subunit alpha</fullName>
    </alternativeName>
</protein>
<keyword evidence="7" id="KW-0433">Leucine-rich repeat</keyword>
<gene>
    <name evidence="13" type="ORF">GRJ2_002690900</name>
</gene>
<evidence type="ECO:0000313" key="14">
    <source>
        <dbReference type="Proteomes" id="UP001623348"/>
    </source>
</evidence>
<dbReference type="PROSITE" id="PS51450">
    <property type="entry name" value="LRR"/>
    <property type="match status" value="1"/>
</dbReference>
<dbReference type="Pfam" id="PF13855">
    <property type="entry name" value="LRR_8"/>
    <property type="match status" value="1"/>
</dbReference>
<evidence type="ECO:0000256" key="8">
    <source>
        <dbReference type="ARBA" id="ARBA00022679"/>
    </source>
</evidence>
<dbReference type="FunFam" id="1.25.40.120:FF:000035">
    <property type="entry name" value="Geranylgeranyl transferase type-2 subunit alpha"/>
    <property type="match status" value="1"/>
</dbReference>
<dbReference type="InterPro" id="IPR032675">
    <property type="entry name" value="LRR_dom_sf"/>
</dbReference>
<dbReference type="Pfam" id="PF07711">
    <property type="entry name" value="RabGGT_insert"/>
    <property type="match status" value="1"/>
</dbReference>
<dbReference type="EC" id="2.5.1.60" evidence="3 11"/>
<dbReference type="SUPFAM" id="SSF48439">
    <property type="entry name" value="Protein prenylyltransferase"/>
    <property type="match status" value="1"/>
</dbReference>
<evidence type="ECO:0000256" key="3">
    <source>
        <dbReference type="ARBA" id="ARBA00012656"/>
    </source>
</evidence>
<comment type="catalytic activity">
    <reaction evidence="10 11">
        <text>geranylgeranyl diphosphate + L-cysteinyl-[protein] = S-geranylgeranyl-L-cysteinyl-[protein] + diphosphate</text>
        <dbReference type="Rhea" id="RHEA:21240"/>
        <dbReference type="Rhea" id="RHEA-COMP:10131"/>
        <dbReference type="Rhea" id="RHEA-COMP:11537"/>
        <dbReference type="ChEBI" id="CHEBI:29950"/>
        <dbReference type="ChEBI" id="CHEBI:33019"/>
        <dbReference type="ChEBI" id="CHEBI:57533"/>
        <dbReference type="ChEBI" id="CHEBI:86021"/>
        <dbReference type="EC" id="2.5.1.60"/>
    </reaction>
</comment>
<keyword evidence="9" id="KW-0677">Repeat</keyword>
<keyword evidence="5" id="KW-0597">Phosphoprotein</keyword>
<comment type="function">
    <text evidence="1">Catalyzes the transfer of a geranylgeranyl moiety from geranylgeranyl diphosphate to both cysteines of Rab proteins with the C-terminal sequence -XXCC, -XCXC and -CCXX, such as RAB1A, RAB3A, RAB5A and RAB7A.</text>
</comment>
<name>A0ABC9XWY7_GRUJA</name>
<evidence type="ECO:0000256" key="5">
    <source>
        <dbReference type="ARBA" id="ARBA00022553"/>
    </source>
</evidence>
<organism evidence="13 14">
    <name type="scientific">Grus japonensis</name>
    <name type="common">Japanese crane</name>
    <name type="synonym">Red-crowned crane</name>
    <dbReference type="NCBI Taxonomy" id="30415"/>
    <lineage>
        <taxon>Eukaryota</taxon>
        <taxon>Metazoa</taxon>
        <taxon>Chordata</taxon>
        <taxon>Craniata</taxon>
        <taxon>Vertebrata</taxon>
        <taxon>Euteleostomi</taxon>
        <taxon>Archelosauria</taxon>
        <taxon>Archosauria</taxon>
        <taxon>Dinosauria</taxon>
        <taxon>Saurischia</taxon>
        <taxon>Theropoda</taxon>
        <taxon>Coelurosauria</taxon>
        <taxon>Aves</taxon>
        <taxon>Neognathae</taxon>
        <taxon>Neoaves</taxon>
        <taxon>Gruiformes</taxon>
        <taxon>Gruidae</taxon>
        <taxon>Grus</taxon>
    </lineage>
</organism>
<dbReference type="Gene3D" id="2.60.40.1130">
    <property type="entry name" value="Rab geranylgeranyltransferase alpha-subunit, insert domain"/>
    <property type="match status" value="1"/>
</dbReference>
<dbReference type="SUPFAM" id="SSF49594">
    <property type="entry name" value="Rab geranylgeranyltransferase alpha-subunit, insert domain"/>
    <property type="match status" value="1"/>
</dbReference>
<feature type="domain" description="Rab geranylgeranyltransferase alpha subunit insert-domain" evidence="12">
    <location>
        <begin position="227"/>
        <end position="326"/>
    </location>
</feature>
<sequence>MHGRLKLRPPDAARRRQREEKLRLYRANMAALLEKRARGELDAEALALTGEVLAANPDVGTCWNLRRCALPAQHPHWVPGELAFVGGCLGVNPKSYGAWHHRGWVLRRAPAPPPAPAERALCDRLLAADPRNFHAWEHRRALAAEEDPEAELAFAGALLSCDFSNFSAWHHRGRLLALGTSRGGLPPHRLRAELELVHSAVFTDPADQSAWVYLRCILSRASPPPRILCLYVSREDATLAVTFSRPVVVGAQGSALMATADGSALDGAWRSGEGRPRPSHTWLCDLPPALAPPTSRPRLHFRVTWEPDPSPREVTLLPDEDEAWWQEPIVAQELFWPEMAVAEAGVLQAQAGTCRQLLELEPRSRGCLLTLVLLLSALDPLAHRDEIRRCLRDLQEADPLRGGFVADVASRAEAAVAVLRMGPEPGGAVRLRLAGKALTALPLLERATLATHLDLAGNRLGGLPPALGGLRRLKVLDASRNEVTTLRGFPPLPRLEELRLSGNPISHASALSPLAACPRLARLRLAETPLSSSPEAAAHLAQLLPRVDVTFA</sequence>
<dbReference type="Pfam" id="PF01239">
    <property type="entry name" value="PPTA"/>
    <property type="match status" value="4"/>
</dbReference>
<keyword evidence="6 11" id="KW-0637">Prenyltransferase</keyword>
<dbReference type="InterPro" id="IPR036254">
    <property type="entry name" value="RabGGT_asu_insert-dom_sf"/>
</dbReference>
<keyword evidence="14" id="KW-1185">Reference proteome</keyword>
<evidence type="ECO:0000256" key="4">
    <source>
        <dbReference type="ARBA" id="ARBA00014772"/>
    </source>
</evidence>
<proteinExistence type="inferred from homology"/>
<dbReference type="InterPro" id="IPR009087">
    <property type="entry name" value="RabGGT_asu_insert-domain"/>
</dbReference>
<dbReference type="AlphaFoldDB" id="A0ABC9XWY7"/>
<evidence type="ECO:0000256" key="9">
    <source>
        <dbReference type="ARBA" id="ARBA00022737"/>
    </source>
</evidence>
<dbReference type="InterPro" id="IPR001611">
    <property type="entry name" value="Leu-rich_rpt"/>
</dbReference>
<dbReference type="PANTHER" id="PTHR11129">
    <property type="entry name" value="PROTEIN FARNESYLTRANSFERASE ALPHA SUBUNIT/RAB GERANYLGERANYL TRANSFERASE ALPHA SUBUNIT"/>
    <property type="match status" value="1"/>
</dbReference>
<dbReference type="Proteomes" id="UP001623348">
    <property type="component" value="Unassembled WGS sequence"/>
</dbReference>
<comment type="caution">
    <text evidence="13">The sequence shown here is derived from an EMBL/GenBank/DDBJ whole genome shotgun (WGS) entry which is preliminary data.</text>
</comment>
<comment type="similarity">
    <text evidence="2 11">Belongs to the protein prenyltransferase subunit alpha family.</text>
</comment>
<evidence type="ECO:0000256" key="2">
    <source>
        <dbReference type="ARBA" id="ARBA00006734"/>
    </source>
</evidence>
<evidence type="ECO:0000256" key="10">
    <source>
        <dbReference type="ARBA" id="ARBA00047658"/>
    </source>
</evidence>
<dbReference type="GO" id="GO:0097354">
    <property type="term" value="P:prenylation"/>
    <property type="evidence" value="ECO:0007669"/>
    <property type="project" value="UniProtKB-UniRule"/>
</dbReference>
<evidence type="ECO:0000256" key="6">
    <source>
        <dbReference type="ARBA" id="ARBA00022602"/>
    </source>
</evidence>
<evidence type="ECO:0000313" key="13">
    <source>
        <dbReference type="EMBL" id="GAB0202253.1"/>
    </source>
</evidence>
<keyword evidence="8 11" id="KW-0808">Transferase</keyword>
<dbReference type="EMBL" id="BAAFJT010000037">
    <property type="protein sequence ID" value="GAB0202253.1"/>
    <property type="molecule type" value="Genomic_DNA"/>
</dbReference>
<dbReference type="Gene3D" id="1.25.40.120">
    <property type="entry name" value="Protein prenylyltransferase"/>
    <property type="match status" value="1"/>
</dbReference>
<dbReference type="PROSITE" id="PS51147">
    <property type="entry name" value="PFTA"/>
    <property type="match status" value="3"/>
</dbReference>
<reference evidence="13 14" key="1">
    <citation type="submission" date="2024-06" db="EMBL/GenBank/DDBJ databases">
        <title>The draft genome of Grus japonensis, version 3.</title>
        <authorList>
            <person name="Nabeshima K."/>
            <person name="Suzuki S."/>
            <person name="Onuma M."/>
        </authorList>
    </citation>
    <scope>NUCLEOTIDE SEQUENCE [LARGE SCALE GENOMIC DNA]</scope>
    <source>
        <strain evidence="13 14">451A</strain>
    </source>
</reference>
<evidence type="ECO:0000256" key="11">
    <source>
        <dbReference type="RuleBase" id="RU367120"/>
    </source>
</evidence>
<evidence type="ECO:0000256" key="7">
    <source>
        <dbReference type="ARBA" id="ARBA00022614"/>
    </source>
</evidence>